<dbReference type="Gene3D" id="3.40.50.1820">
    <property type="entry name" value="alpha/beta hydrolase"/>
    <property type="match status" value="1"/>
</dbReference>
<dbReference type="GO" id="GO:0003847">
    <property type="term" value="F:1-alkyl-2-acetylglycerophosphocholine esterase activity"/>
    <property type="evidence" value="ECO:0007669"/>
    <property type="project" value="UniProtKB-EC"/>
</dbReference>
<evidence type="ECO:0000256" key="5">
    <source>
        <dbReference type="SAM" id="SignalP"/>
    </source>
</evidence>
<sequence length="390" mass="41576">MKPILSIISLSTVSAILVPPPTGPYDVAMKVQSVTDSSRPADPFEANGSPKGRHVLFSTFVPVEKGAGGSSCPLATVPYMTPKVAAAYGKQAAQAGLPETLFASFEMQVCDLAKINPCGGGPKTNKKYPVLLFTPGLAESRLLYGAAARSLASQGYVVVTVDHPFEANFVEFPDGSATAGRNISSTDEPIKTKAMQVRAEDLSYVIDQLQNTTLTKSLLGGLARSLDLKRLAVYAHSVGGGAAAILARNDKRVRGGVDFDGQVVEPIRSQGLNKPFLLAGRYGHSAPDSSDPTWNQFWPHLTGSRVELAINGTAHGSYTDRPLLLSALGLPDPVLDQVAGEIGSVRGRRLETIVNDVLMSFFDLVFYKNEQKLKGLPKAYTEVSITRSSL</sequence>
<dbReference type="SUPFAM" id="SSF53474">
    <property type="entry name" value="alpha/beta-Hydrolases"/>
    <property type="match status" value="1"/>
</dbReference>
<dbReference type="EC" id="3.1.1.47" evidence="1"/>
<dbReference type="STRING" id="1380566.A0A179FE63"/>
<gene>
    <name evidence="6" type="ORF">VFPPC_09739</name>
</gene>
<feature type="signal peptide" evidence="5">
    <location>
        <begin position="1"/>
        <end position="15"/>
    </location>
</feature>
<dbReference type="PANTHER" id="PTHR10272:SF14">
    <property type="entry name" value="PAF ACETYLHYDROLASE FAMILY PROTEIN"/>
    <property type="match status" value="1"/>
</dbReference>
<evidence type="ECO:0000313" key="6">
    <source>
        <dbReference type="EMBL" id="OAQ63600.1"/>
    </source>
</evidence>
<evidence type="ECO:0000256" key="3">
    <source>
        <dbReference type="ARBA" id="ARBA00022963"/>
    </source>
</evidence>
<keyword evidence="7" id="KW-1185">Reference proteome</keyword>
<dbReference type="Pfam" id="PF03403">
    <property type="entry name" value="PAF-AH_p_II"/>
    <property type="match status" value="1"/>
</dbReference>
<protein>
    <recommendedName>
        <fullName evidence="1">1-alkyl-2-acetylglycerophosphocholine esterase</fullName>
        <ecNumber evidence="1">3.1.1.47</ecNumber>
    </recommendedName>
</protein>
<keyword evidence="4" id="KW-0443">Lipid metabolism</keyword>
<dbReference type="GO" id="GO:0016042">
    <property type="term" value="P:lipid catabolic process"/>
    <property type="evidence" value="ECO:0007669"/>
    <property type="project" value="UniProtKB-KW"/>
</dbReference>
<keyword evidence="3" id="KW-0442">Lipid degradation</keyword>
<accession>A0A179FE63</accession>
<keyword evidence="2" id="KW-0378">Hydrolase</keyword>
<dbReference type="PANTHER" id="PTHR10272">
    <property type="entry name" value="PLATELET-ACTIVATING FACTOR ACETYLHYDROLASE"/>
    <property type="match status" value="1"/>
</dbReference>
<feature type="chain" id="PRO_5012407480" description="1-alkyl-2-acetylglycerophosphocholine esterase" evidence="5">
    <location>
        <begin position="16"/>
        <end position="390"/>
    </location>
</feature>
<reference evidence="6 7" key="1">
    <citation type="journal article" date="2016" name="PLoS Pathog.">
        <title>Biosynthesis of antibiotic leucinostatins in bio-control fungus Purpureocillium lilacinum and their inhibition on phytophthora revealed by genome mining.</title>
        <authorList>
            <person name="Wang G."/>
            <person name="Liu Z."/>
            <person name="Lin R."/>
            <person name="Li E."/>
            <person name="Mao Z."/>
            <person name="Ling J."/>
            <person name="Yang Y."/>
            <person name="Yin W.B."/>
            <person name="Xie B."/>
        </authorList>
    </citation>
    <scope>NUCLEOTIDE SEQUENCE [LARGE SCALE GENOMIC DNA]</scope>
    <source>
        <strain evidence="6">170</strain>
    </source>
</reference>
<dbReference type="Proteomes" id="UP000078397">
    <property type="component" value="Unassembled WGS sequence"/>
</dbReference>
<dbReference type="EMBL" id="LSBJ02000006">
    <property type="protein sequence ID" value="OAQ63600.1"/>
    <property type="molecule type" value="Genomic_DNA"/>
</dbReference>
<name>A0A179FE63_METCM</name>
<evidence type="ECO:0000313" key="7">
    <source>
        <dbReference type="Proteomes" id="UP000078397"/>
    </source>
</evidence>
<evidence type="ECO:0000256" key="2">
    <source>
        <dbReference type="ARBA" id="ARBA00022801"/>
    </source>
</evidence>
<comment type="caution">
    <text evidence="6">The sequence shown here is derived from an EMBL/GenBank/DDBJ whole genome shotgun (WGS) entry which is preliminary data.</text>
</comment>
<dbReference type="AlphaFoldDB" id="A0A179FE63"/>
<keyword evidence="5" id="KW-0732">Signal</keyword>
<dbReference type="KEGG" id="pchm:VFPPC_09739"/>
<evidence type="ECO:0000256" key="4">
    <source>
        <dbReference type="ARBA" id="ARBA00023098"/>
    </source>
</evidence>
<organism evidence="6 7">
    <name type="scientific">Pochonia chlamydosporia 170</name>
    <dbReference type="NCBI Taxonomy" id="1380566"/>
    <lineage>
        <taxon>Eukaryota</taxon>
        <taxon>Fungi</taxon>
        <taxon>Dikarya</taxon>
        <taxon>Ascomycota</taxon>
        <taxon>Pezizomycotina</taxon>
        <taxon>Sordariomycetes</taxon>
        <taxon>Hypocreomycetidae</taxon>
        <taxon>Hypocreales</taxon>
        <taxon>Clavicipitaceae</taxon>
        <taxon>Pochonia</taxon>
    </lineage>
</organism>
<dbReference type="RefSeq" id="XP_018141180.1">
    <property type="nucleotide sequence ID" value="XM_018288224.1"/>
</dbReference>
<dbReference type="OrthoDB" id="2363873at2759"/>
<dbReference type="GeneID" id="28852218"/>
<dbReference type="InterPro" id="IPR029058">
    <property type="entry name" value="AB_hydrolase_fold"/>
</dbReference>
<proteinExistence type="predicted"/>
<evidence type="ECO:0000256" key="1">
    <source>
        <dbReference type="ARBA" id="ARBA00013201"/>
    </source>
</evidence>